<protein>
    <recommendedName>
        <fullName evidence="5">PABS domain-containing protein</fullName>
    </recommendedName>
</protein>
<dbReference type="GO" id="GO:0006596">
    <property type="term" value="P:polyamine biosynthetic process"/>
    <property type="evidence" value="ECO:0007669"/>
    <property type="project" value="UniProtKB-UniRule"/>
</dbReference>
<dbReference type="InterPro" id="IPR030374">
    <property type="entry name" value="PABS"/>
</dbReference>
<dbReference type="Gene3D" id="3.40.50.150">
    <property type="entry name" value="Vaccinia Virus protein VP39"/>
    <property type="match status" value="1"/>
</dbReference>
<comment type="similarity">
    <text evidence="1">Belongs to the spermidine/spermine synthase family.</text>
</comment>
<keyword evidence="4" id="KW-0812">Transmembrane</keyword>
<dbReference type="Proteomes" id="UP001331761">
    <property type="component" value="Unassembled WGS sequence"/>
</dbReference>
<feature type="active site" description="Proton acceptor" evidence="3">
    <location>
        <position position="204"/>
    </location>
</feature>
<sequence length="255" mass="28854">MRWSCRRPLRRLLNFIRNKQSYNLRCLSVISLLVCVLVYIVVYIFLLDSTVIDTQYVNAVDQSVLNNRVDFHEMAILKLCSNRTSRCYSVYDRKSTLNGEEVVERHLLVDGFSDESDTVVRLVAPNGETFDTSDTRIWAIDHSAIRSDYVNITVVELDPVVVEIARSWFGVMESKNHHVVVNDGLKFIEEAGKSGSKFDVVVLDACDEAIRSPCPGAAFRNVKVIEMMKSVLTSTGVLEITGTMLFIPLMGTEEY</sequence>
<keyword evidence="7" id="KW-1185">Reference proteome</keyword>
<evidence type="ECO:0000313" key="6">
    <source>
        <dbReference type="EMBL" id="KAK5972792.1"/>
    </source>
</evidence>
<proteinExistence type="inferred from homology"/>
<dbReference type="SUPFAM" id="SSF53335">
    <property type="entry name" value="S-adenosyl-L-methionine-dependent methyltransferases"/>
    <property type="match status" value="1"/>
</dbReference>
<dbReference type="PROSITE" id="PS51006">
    <property type="entry name" value="PABS_2"/>
    <property type="match status" value="1"/>
</dbReference>
<feature type="domain" description="PABS" evidence="5">
    <location>
        <begin position="151"/>
        <end position="255"/>
    </location>
</feature>
<comment type="caution">
    <text evidence="6">The sequence shown here is derived from an EMBL/GenBank/DDBJ whole genome shotgun (WGS) entry which is preliminary data.</text>
</comment>
<dbReference type="EMBL" id="WIXE01016288">
    <property type="protein sequence ID" value="KAK5972792.1"/>
    <property type="molecule type" value="Genomic_DNA"/>
</dbReference>
<dbReference type="GO" id="GO:0016740">
    <property type="term" value="F:transferase activity"/>
    <property type="evidence" value="ECO:0007669"/>
    <property type="project" value="UniProtKB-UniRule"/>
</dbReference>
<keyword evidence="4" id="KW-0472">Membrane</keyword>
<name>A0AAN8FEX3_TRICO</name>
<keyword evidence="3" id="KW-0620">Polyamine biosynthesis</keyword>
<dbReference type="InterPro" id="IPR029063">
    <property type="entry name" value="SAM-dependent_MTases_sf"/>
</dbReference>
<evidence type="ECO:0000313" key="7">
    <source>
        <dbReference type="Proteomes" id="UP001331761"/>
    </source>
</evidence>
<organism evidence="6 7">
    <name type="scientific">Trichostrongylus colubriformis</name>
    <name type="common">Black scour worm</name>
    <dbReference type="NCBI Taxonomy" id="6319"/>
    <lineage>
        <taxon>Eukaryota</taxon>
        <taxon>Metazoa</taxon>
        <taxon>Ecdysozoa</taxon>
        <taxon>Nematoda</taxon>
        <taxon>Chromadorea</taxon>
        <taxon>Rhabditida</taxon>
        <taxon>Rhabditina</taxon>
        <taxon>Rhabditomorpha</taxon>
        <taxon>Strongyloidea</taxon>
        <taxon>Trichostrongylidae</taxon>
        <taxon>Trichostrongylus</taxon>
    </lineage>
</organism>
<dbReference type="AlphaFoldDB" id="A0AAN8FEX3"/>
<reference evidence="6 7" key="1">
    <citation type="submission" date="2019-10" db="EMBL/GenBank/DDBJ databases">
        <title>Assembly and Annotation for the nematode Trichostrongylus colubriformis.</title>
        <authorList>
            <person name="Martin J."/>
        </authorList>
    </citation>
    <scope>NUCLEOTIDE SEQUENCE [LARGE SCALE GENOMIC DNA]</scope>
    <source>
        <strain evidence="6">G859</strain>
        <tissue evidence="6">Whole worm</tissue>
    </source>
</reference>
<accession>A0AAN8FEX3</accession>
<evidence type="ECO:0000256" key="2">
    <source>
        <dbReference type="ARBA" id="ARBA00022679"/>
    </source>
</evidence>
<keyword evidence="4" id="KW-1133">Transmembrane helix</keyword>
<evidence type="ECO:0000256" key="3">
    <source>
        <dbReference type="PROSITE-ProRule" id="PRU00354"/>
    </source>
</evidence>
<keyword evidence="2 3" id="KW-0808">Transferase</keyword>
<evidence type="ECO:0000256" key="4">
    <source>
        <dbReference type="SAM" id="Phobius"/>
    </source>
</evidence>
<evidence type="ECO:0000259" key="5">
    <source>
        <dbReference type="PROSITE" id="PS51006"/>
    </source>
</evidence>
<evidence type="ECO:0000256" key="1">
    <source>
        <dbReference type="ARBA" id="ARBA00007867"/>
    </source>
</evidence>
<gene>
    <name evidence="6" type="ORF">GCK32_012405</name>
</gene>
<feature type="transmembrane region" description="Helical" evidence="4">
    <location>
        <begin position="21"/>
        <end position="46"/>
    </location>
</feature>
<dbReference type="Pfam" id="PF01564">
    <property type="entry name" value="Spermine_synth"/>
    <property type="match status" value="1"/>
</dbReference>